<dbReference type="InterPro" id="IPR038300">
    <property type="entry name" value="SASP_sf_alpha/beta"/>
</dbReference>
<dbReference type="EMBL" id="JAGGKT010000002">
    <property type="protein sequence ID" value="MBP1930925.1"/>
    <property type="molecule type" value="Genomic_DNA"/>
</dbReference>
<organism evidence="1 2">
    <name type="scientific">Ammoniphilus resinae</name>
    <dbReference type="NCBI Taxonomy" id="861532"/>
    <lineage>
        <taxon>Bacteria</taxon>
        <taxon>Bacillati</taxon>
        <taxon>Bacillota</taxon>
        <taxon>Bacilli</taxon>
        <taxon>Bacillales</taxon>
        <taxon>Paenibacillaceae</taxon>
        <taxon>Aneurinibacillus group</taxon>
        <taxon>Ammoniphilus</taxon>
    </lineage>
</organism>
<dbReference type="RefSeq" id="WP_209809038.1">
    <property type="nucleotide sequence ID" value="NZ_JAGGKT010000002.1"/>
</dbReference>
<dbReference type="InterPro" id="IPR001448">
    <property type="entry name" value="SASP_alpha/beta-type"/>
</dbReference>
<dbReference type="Pfam" id="PF00269">
    <property type="entry name" value="SASP"/>
    <property type="match status" value="1"/>
</dbReference>
<dbReference type="Gene3D" id="6.10.10.80">
    <property type="entry name" value="Small, acid-soluble spore protein, alpha/beta type-like"/>
    <property type="match status" value="1"/>
</dbReference>
<proteinExistence type="predicted"/>
<keyword evidence="2" id="KW-1185">Reference proteome</keyword>
<evidence type="ECO:0000313" key="1">
    <source>
        <dbReference type="EMBL" id="MBP1930925.1"/>
    </source>
</evidence>
<comment type="caution">
    <text evidence="1">The sequence shown here is derived from an EMBL/GenBank/DDBJ whole genome shotgun (WGS) entry which is preliminary data.</text>
</comment>
<evidence type="ECO:0000313" key="2">
    <source>
        <dbReference type="Proteomes" id="UP001519343"/>
    </source>
</evidence>
<name>A0ABS4GM00_9BACL</name>
<evidence type="ECO:0008006" key="3">
    <source>
        <dbReference type="Google" id="ProtNLM"/>
    </source>
</evidence>
<gene>
    <name evidence="1" type="ORF">J2Z37_000922</name>
</gene>
<sequence>MKGQMWDQFKSETASELGIPNYDEIDKGLLPSRVNGMVGGMMVRKMINLAEQVLANQGLDQSMRNDQSVTANDQNRVAQTLQQQAQVLPAYQIPQESFNQFNQNQLH</sequence>
<reference evidence="1 2" key="1">
    <citation type="submission" date="2021-03" db="EMBL/GenBank/DDBJ databases">
        <title>Genomic Encyclopedia of Type Strains, Phase IV (KMG-IV): sequencing the most valuable type-strain genomes for metagenomic binning, comparative biology and taxonomic classification.</title>
        <authorList>
            <person name="Goeker M."/>
        </authorList>
    </citation>
    <scope>NUCLEOTIDE SEQUENCE [LARGE SCALE GENOMIC DNA]</scope>
    <source>
        <strain evidence="1 2">DSM 24738</strain>
    </source>
</reference>
<protein>
    <recommendedName>
        <fullName evidence="3">Alpha/beta-type small acid-soluble spore protein</fullName>
    </recommendedName>
</protein>
<accession>A0ABS4GM00</accession>
<dbReference type="Proteomes" id="UP001519343">
    <property type="component" value="Unassembled WGS sequence"/>
</dbReference>